<proteinExistence type="predicted"/>
<dbReference type="InterPro" id="IPR027417">
    <property type="entry name" value="P-loop_NTPase"/>
</dbReference>
<dbReference type="Pfam" id="PF03354">
    <property type="entry name" value="TerL_ATPase"/>
    <property type="match status" value="1"/>
</dbReference>
<dbReference type="Gene3D" id="3.40.50.300">
    <property type="entry name" value="P-loop containing nucleotide triphosphate hydrolases"/>
    <property type="match status" value="1"/>
</dbReference>
<dbReference type="PANTHER" id="PTHR41287">
    <property type="match status" value="1"/>
</dbReference>
<sequence length="554" mass="62026">MEHNSASVNDAIQYANDVINGAIVACHWVNKACERFNRDLEGGVARGIFFDRDDAQHALDFYPLFTTHVKGALAGQQIELEPWQSFIIANLFGWKEAATGKRLFRTAYIEVARKNAKSTLSSGLGIYMLAFDGEGGAEVYSAATTRDQARIVYADAEVMVRKSPALNKRLGVHKNNIHHINSASKFEPLSSDANTLDGLNIHCGIVDELHAHKTRDVWDVLETATGAREQPLIIAITTAGSNKHGICYEQRTYLTKVLNGQVEDDTYFGIIYTLDEDDDWQDEANWIKANPNLGVSKKIDDMRRLAKKAAEMPTARNNFLTKHLNIWVQAETAWLDMDRWDRCPKSTIDISQLPCFIGLDLANKLDVAALVMLFCHSDGTKHLKCKFYLPEDQIHNKSKSIGNMYQSWAESGYLTLTPGNIIDHEYIESDLRDLLAEHDVQEVAFDPWGSTQLAVRLVEDGAPMVEVPQTVKNFSESMKEVEALVLSGKLHHNDNPVLNWMASNVVAKIDKNENIFPNKDHPDNKIDGMVALFTAMNRALCHSGETAAPQIRFL</sequence>
<dbReference type="InterPro" id="IPR046461">
    <property type="entry name" value="TerL_ATPase"/>
</dbReference>
<dbReference type="GO" id="GO:0004519">
    <property type="term" value="F:endonuclease activity"/>
    <property type="evidence" value="ECO:0007669"/>
    <property type="project" value="InterPro"/>
</dbReference>
<reference evidence="3" key="1">
    <citation type="journal article" date="2014" name="Int. J. Syst. Evol. Microbiol.">
        <title>Complete genome sequence of Corynebacterium casei LMG S-19264T (=DSM 44701T), isolated from a smear-ripened cheese.</title>
        <authorList>
            <consortium name="US DOE Joint Genome Institute (JGI-PGF)"/>
            <person name="Walter F."/>
            <person name="Albersmeier A."/>
            <person name="Kalinowski J."/>
            <person name="Ruckert C."/>
        </authorList>
    </citation>
    <scope>NUCLEOTIDE SEQUENCE</scope>
    <source>
        <strain evidence="3">NBRC 110071</strain>
    </source>
</reference>
<dbReference type="RefSeq" id="WP_284381341.1">
    <property type="nucleotide sequence ID" value="NZ_BSNM01000014.1"/>
</dbReference>
<organism evidence="3 4">
    <name type="scientific">Litoribrevibacter albus</name>
    <dbReference type="NCBI Taxonomy" id="1473156"/>
    <lineage>
        <taxon>Bacteria</taxon>
        <taxon>Pseudomonadati</taxon>
        <taxon>Pseudomonadota</taxon>
        <taxon>Gammaproteobacteria</taxon>
        <taxon>Oceanospirillales</taxon>
        <taxon>Oceanospirillaceae</taxon>
        <taxon>Litoribrevibacter</taxon>
    </lineage>
</organism>
<evidence type="ECO:0000313" key="3">
    <source>
        <dbReference type="EMBL" id="GLQ31655.1"/>
    </source>
</evidence>
<evidence type="ECO:0000259" key="1">
    <source>
        <dbReference type="Pfam" id="PF03354"/>
    </source>
</evidence>
<dbReference type="AlphaFoldDB" id="A0AA37SAS0"/>
<dbReference type="PANTHER" id="PTHR41287:SF1">
    <property type="entry name" value="PROTEIN YMFN"/>
    <property type="match status" value="1"/>
</dbReference>
<protein>
    <submittedName>
        <fullName evidence="3">Terminase</fullName>
    </submittedName>
</protein>
<evidence type="ECO:0000259" key="2">
    <source>
        <dbReference type="Pfam" id="PF20441"/>
    </source>
</evidence>
<gene>
    <name evidence="3" type="ORF">GCM10007876_21340</name>
</gene>
<reference evidence="3" key="2">
    <citation type="submission" date="2023-01" db="EMBL/GenBank/DDBJ databases">
        <title>Draft genome sequence of Litoribrevibacter albus strain NBRC 110071.</title>
        <authorList>
            <person name="Sun Q."/>
            <person name="Mori K."/>
        </authorList>
    </citation>
    <scope>NUCLEOTIDE SEQUENCE</scope>
    <source>
        <strain evidence="3">NBRC 110071</strain>
    </source>
</reference>
<dbReference type="Proteomes" id="UP001161389">
    <property type="component" value="Unassembled WGS sequence"/>
</dbReference>
<dbReference type="Pfam" id="PF20441">
    <property type="entry name" value="TerL_nuclease"/>
    <property type="match status" value="1"/>
</dbReference>
<feature type="domain" description="Terminase large subunit-like ATPase" evidence="1">
    <location>
        <begin position="82"/>
        <end position="254"/>
    </location>
</feature>
<comment type="caution">
    <text evidence="3">The sequence shown here is derived from an EMBL/GenBank/DDBJ whole genome shotgun (WGS) entry which is preliminary data.</text>
</comment>
<dbReference type="InterPro" id="IPR046462">
    <property type="entry name" value="TerL_nuclease"/>
</dbReference>
<feature type="domain" description="Terminase large subunit-like endonuclease" evidence="2">
    <location>
        <begin position="262"/>
        <end position="542"/>
    </location>
</feature>
<accession>A0AA37SAS0</accession>
<dbReference type="EMBL" id="BSNM01000014">
    <property type="protein sequence ID" value="GLQ31655.1"/>
    <property type="molecule type" value="Genomic_DNA"/>
</dbReference>
<dbReference type="InterPro" id="IPR005021">
    <property type="entry name" value="Terminase_largesu-like"/>
</dbReference>
<evidence type="ECO:0000313" key="4">
    <source>
        <dbReference type="Proteomes" id="UP001161389"/>
    </source>
</evidence>
<name>A0AA37SAS0_9GAMM</name>
<keyword evidence="4" id="KW-1185">Reference proteome</keyword>